<dbReference type="Pfam" id="PF10392">
    <property type="entry name" value="COG5_N"/>
    <property type="match status" value="1"/>
</dbReference>
<evidence type="ECO:0000313" key="9">
    <source>
        <dbReference type="Proteomes" id="UP001180020"/>
    </source>
</evidence>
<dbReference type="GO" id="GO:0006891">
    <property type="term" value="P:intra-Golgi vesicle-mediated transport"/>
    <property type="evidence" value="ECO:0007669"/>
    <property type="project" value="InterPro"/>
</dbReference>
<dbReference type="AlphaFoldDB" id="A0AAV9E4B0"/>
<evidence type="ECO:0000256" key="2">
    <source>
        <dbReference type="ARBA" id="ARBA00020974"/>
    </source>
</evidence>
<proteinExistence type="predicted"/>
<dbReference type="Pfam" id="PF20649">
    <property type="entry name" value="COG5_C"/>
    <property type="match status" value="1"/>
</dbReference>
<evidence type="ECO:0000256" key="5">
    <source>
        <dbReference type="SAM" id="MobiDB-lite"/>
    </source>
</evidence>
<protein>
    <recommendedName>
        <fullName evidence="2">Conserved oligomeric Golgi complex subunit 5</fullName>
    </recommendedName>
</protein>
<dbReference type="Proteomes" id="UP001180020">
    <property type="component" value="Unassembled WGS sequence"/>
</dbReference>
<organism evidence="8 9">
    <name type="scientific">Acorus calamus</name>
    <name type="common">Sweet flag</name>
    <dbReference type="NCBI Taxonomy" id="4465"/>
    <lineage>
        <taxon>Eukaryota</taxon>
        <taxon>Viridiplantae</taxon>
        <taxon>Streptophyta</taxon>
        <taxon>Embryophyta</taxon>
        <taxon>Tracheophyta</taxon>
        <taxon>Spermatophyta</taxon>
        <taxon>Magnoliopsida</taxon>
        <taxon>Liliopsida</taxon>
        <taxon>Acoraceae</taxon>
        <taxon>Acorus</taxon>
    </lineage>
</organism>
<dbReference type="PANTHER" id="PTHR13228:SF3">
    <property type="entry name" value="CONSERVED OLIGOMERIC GOLGI COMPLEX SUBUNIT 5"/>
    <property type="match status" value="1"/>
</dbReference>
<feature type="region of interest" description="Disordered" evidence="5">
    <location>
        <begin position="1"/>
        <end position="49"/>
    </location>
</feature>
<dbReference type="GO" id="GO:0000139">
    <property type="term" value="C:Golgi membrane"/>
    <property type="evidence" value="ECO:0007669"/>
    <property type="project" value="UniProtKB-SubCell"/>
</dbReference>
<accession>A0AAV9E4B0</accession>
<evidence type="ECO:0000256" key="4">
    <source>
        <dbReference type="ARBA" id="ARBA00023136"/>
    </source>
</evidence>
<comment type="caution">
    <text evidence="8">The sequence shown here is derived from an EMBL/GenBank/DDBJ whole genome shotgun (WGS) entry which is preliminary data.</text>
</comment>
<evidence type="ECO:0000313" key="8">
    <source>
        <dbReference type="EMBL" id="KAK1307936.1"/>
    </source>
</evidence>
<feature type="compositionally biased region" description="Low complexity" evidence="5">
    <location>
        <begin position="36"/>
        <end position="49"/>
    </location>
</feature>
<keyword evidence="4" id="KW-0472">Membrane</keyword>
<reference evidence="8" key="1">
    <citation type="journal article" date="2023" name="Nat. Commun.">
        <title>Diploid and tetraploid genomes of Acorus and the evolution of monocots.</title>
        <authorList>
            <person name="Ma L."/>
            <person name="Liu K.W."/>
            <person name="Li Z."/>
            <person name="Hsiao Y.Y."/>
            <person name="Qi Y."/>
            <person name="Fu T."/>
            <person name="Tang G.D."/>
            <person name="Zhang D."/>
            <person name="Sun W.H."/>
            <person name="Liu D.K."/>
            <person name="Li Y."/>
            <person name="Chen G.Z."/>
            <person name="Liu X.D."/>
            <person name="Liao X.Y."/>
            <person name="Jiang Y.T."/>
            <person name="Yu X."/>
            <person name="Hao Y."/>
            <person name="Huang J."/>
            <person name="Zhao X.W."/>
            <person name="Ke S."/>
            <person name="Chen Y.Y."/>
            <person name="Wu W.L."/>
            <person name="Hsu J.L."/>
            <person name="Lin Y.F."/>
            <person name="Huang M.D."/>
            <person name="Li C.Y."/>
            <person name="Huang L."/>
            <person name="Wang Z.W."/>
            <person name="Zhao X."/>
            <person name="Zhong W.Y."/>
            <person name="Peng D.H."/>
            <person name="Ahmad S."/>
            <person name="Lan S."/>
            <person name="Zhang J.S."/>
            <person name="Tsai W.C."/>
            <person name="Van de Peer Y."/>
            <person name="Liu Z.J."/>
        </authorList>
    </citation>
    <scope>NUCLEOTIDE SEQUENCE</scope>
    <source>
        <strain evidence="8">CP</strain>
    </source>
</reference>
<gene>
    <name evidence="8" type="ORF">QJS10_CPA09g01228</name>
</gene>
<evidence type="ECO:0000256" key="1">
    <source>
        <dbReference type="ARBA" id="ARBA00004395"/>
    </source>
</evidence>
<dbReference type="PANTHER" id="PTHR13228">
    <property type="entry name" value="CONSERVED OLIGOMERIC GOLGI COMPLEX COMPONENT 5"/>
    <property type="match status" value="1"/>
</dbReference>
<keyword evidence="3" id="KW-0333">Golgi apparatus</keyword>
<sequence length="831" mass="91081">MASPKLLPPPSPLQRLSTFKDNKTLAPSSPSPPLHQPSSATSTSTSSPLDSFSADPTFSAFLSPSFDSAAFSSRALASGSAAAVAETLQDGIRRLDHALRAEVTLRHPDLLRHLSSLSSASSALSSLRSSVSSLQSSVHRARSGVSDPRSAVRSASLRLSNLRSAADLLHASSKHIRLCKKLRDLSEKGRPDDLATMASIHREIVSIHGDHDLEGINAVDAEMAWVAETGERIRAEAMKAVDRGLDPDALDQSHLSRGLQVFYNLGELGPTVDLLVSRFRSLGVKSVGSALDLKAVSSGGGGGPGGGHRSGTPQIGGGGRAKEGLWSRLGNCMDQICSAMKAMWHLQRVLSKQRDATTHVLFLDEVWQEGDPLLTERVWEAIVKSFASQMKSAFTASSFVKEVFTLGYPKLFSQIENLLERISRETDVKGVLPALASEGKEQMVAAIDPFQTAFLTLCLSRLSDLVNNVFPMSGRSVPSKDQISRIVFRIEEEIEAVKPHGHLTLLVLHEIGKALILLAERAEYQISTGPEAKQVTGTATPQQLKNFSLCHHLQEIHTRLISMTSTLPSIASEVLSPSLGTIYGVACDSIASLFQEMLNRLETCILQIHEQDFGLNSSIDANNTSTYMDELQRCAVHFRAEFLSKLLPSAAHKEIICTQLVRRMASRVLTLFIRHAALVRPLSEAGKLRLARDMAELELAVGQNLFPVEQLGGPYRALRAFRPIIFLETAQLDRSPLLKELPPSVVLHHLYSRGPEELQSPWQKNQVTLLSYSLWLDKQREDQIWRGIRVTLDDYAAKVKVREEELSPVYYIMLRIGSSFVENTSALQTSQ</sequence>
<dbReference type="InterPro" id="IPR048485">
    <property type="entry name" value="COG5_helical"/>
</dbReference>
<comment type="subcellular location">
    <subcellularLocation>
        <location evidence="1">Golgi apparatus membrane</location>
        <topology evidence="1">Peripheral membrane protein</topology>
    </subcellularLocation>
</comment>
<evidence type="ECO:0000259" key="7">
    <source>
        <dbReference type="Pfam" id="PF20649"/>
    </source>
</evidence>
<evidence type="ECO:0000259" key="6">
    <source>
        <dbReference type="Pfam" id="PF10392"/>
    </source>
</evidence>
<feature type="compositionally biased region" description="Pro residues" evidence="5">
    <location>
        <begin position="1"/>
        <end position="12"/>
    </location>
</feature>
<feature type="compositionally biased region" description="Gly residues" evidence="5">
    <location>
        <begin position="298"/>
        <end position="319"/>
    </location>
</feature>
<name>A0AAV9E4B0_ACOCL</name>
<feature type="region of interest" description="Disordered" evidence="5">
    <location>
        <begin position="298"/>
        <end position="320"/>
    </location>
</feature>
<feature type="domain" description="Conserved oligomeric Golgi complex subunit 5 N-terminal" evidence="6">
    <location>
        <begin position="59"/>
        <end position="182"/>
    </location>
</feature>
<dbReference type="GO" id="GO:0017119">
    <property type="term" value="C:Golgi transport complex"/>
    <property type="evidence" value="ECO:0007669"/>
    <property type="project" value="InterPro"/>
</dbReference>
<feature type="domain" description="Conserved oligomeric Golgi complex subunit 5 helical" evidence="7">
    <location>
        <begin position="213"/>
        <end position="418"/>
    </location>
</feature>
<keyword evidence="9" id="KW-1185">Reference proteome</keyword>
<dbReference type="InterPro" id="IPR019465">
    <property type="entry name" value="Cog5"/>
</dbReference>
<dbReference type="InterPro" id="IPR049176">
    <property type="entry name" value="COG5_N"/>
</dbReference>
<reference evidence="8" key="2">
    <citation type="submission" date="2023-06" db="EMBL/GenBank/DDBJ databases">
        <authorList>
            <person name="Ma L."/>
            <person name="Liu K.-W."/>
            <person name="Li Z."/>
            <person name="Hsiao Y.-Y."/>
            <person name="Qi Y."/>
            <person name="Fu T."/>
            <person name="Tang G."/>
            <person name="Zhang D."/>
            <person name="Sun W.-H."/>
            <person name="Liu D.-K."/>
            <person name="Li Y."/>
            <person name="Chen G.-Z."/>
            <person name="Liu X.-D."/>
            <person name="Liao X.-Y."/>
            <person name="Jiang Y.-T."/>
            <person name="Yu X."/>
            <person name="Hao Y."/>
            <person name="Huang J."/>
            <person name="Zhao X.-W."/>
            <person name="Ke S."/>
            <person name="Chen Y.-Y."/>
            <person name="Wu W.-L."/>
            <person name="Hsu J.-L."/>
            <person name="Lin Y.-F."/>
            <person name="Huang M.-D."/>
            <person name="Li C.-Y."/>
            <person name="Huang L."/>
            <person name="Wang Z.-W."/>
            <person name="Zhao X."/>
            <person name="Zhong W.-Y."/>
            <person name="Peng D.-H."/>
            <person name="Ahmad S."/>
            <person name="Lan S."/>
            <person name="Zhang J.-S."/>
            <person name="Tsai W.-C."/>
            <person name="Van De Peer Y."/>
            <person name="Liu Z.-J."/>
        </authorList>
    </citation>
    <scope>NUCLEOTIDE SEQUENCE</scope>
    <source>
        <strain evidence="8">CP</strain>
        <tissue evidence="8">Leaves</tissue>
    </source>
</reference>
<evidence type="ECO:0000256" key="3">
    <source>
        <dbReference type="ARBA" id="ARBA00023034"/>
    </source>
</evidence>
<dbReference type="EMBL" id="JAUJYO010000009">
    <property type="protein sequence ID" value="KAK1307936.1"/>
    <property type="molecule type" value="Genomic_DNA"/>
</dbReference>